<evidence type="ECO:0000313" key="2">
    <source>
        <dbReference type="Proteomes" id="UP000249723"/>
    </source>
</evidence>
<accession>A0A2X0M428</accession>
<gene>
    <name evidence="1" type="ORF">BZ3500_MVSOF-1268-A1-R1_CHR1-1G00841</name>
</gene>
<organism evidence="1 2">
    <name type="scientific">Microbotryum saponariae</name>
    <dbReference type="NCBI Taxonomy" id="289078"/>
    <lineage>
        <taxon>Eukaryota</taxon>
        <taxon>Fungi</taxon>
        <taxon>Dikarya</taxon>
        <taxon>Basidiomycota</taxon>
        <taxon>Pucciniomycotina</taxon>
        <taxon>Microbotryomycetes</taxon>
        <taxon>Microbotryales</taxon>
        <taxon>Microbotryaceae</taxon>
        <taxon>Microbotryum</taxon>
    </lineage>
</organism>
<evidence type="ECO:0000313" key="1">
    <source>
        <dbReference type="EMBL" id="SCZ88940.1"/>
    </source>
</evidence>
<proteinExistence type="predicted"/>
<name>A0A2X0M428_9BASI</name>
<dbReference type="Proteomes" id="UP000249723">
    <property type="component" value="Unassembled WGS sequence"/>
</dbReference>
<sequence length="91" mass="10338">MTPLQSVLSAERRGTIDHHFFDCFDSKDVWMAARDVLCDALGRGTIEYEHFSPCCDFSAFPSSRPNLANKKAQTERIANNAPSRYTFFELS</sequence>
<keyword evidence="2" id="KW-1185">Reference proteome</keyword>
<dbReference type="AlphaFoldDB" id="A0A2X0M428"/>
<dbReference type="EMBL" id="FMWP01000013">
    <property type="protein sequence ID" value="SCZ88940.1"/>
    <property type="molecule type" value="Genomic_DNA"/>
</dbReference>
<protein>
    <submittedName>
        <fullName evidence="1">BZ3500_MvSof-1268-A1-R1_Chr1-1g00841 protein</fullName>
    </submittedName>
</protein>
<reference evidence="2" key="1">
    <citation type="submission" date="2016-10" db="EMBL/GenBank/DDBJ databases">
        <authorList>
            <person name="Jeantristanb JTB J.-T."/>
            <person name="Ricardo R."/>
        </authorList>
    </citation>
    <scope>NUCLEOTIDE SEQUENCE [LARGE SCALE GENOMIC DNA]</scope>
</reference>